<evidence type="ECO:0000313" key="2">
    <source>
        <dbReference type="EMBL" id="EIN14999.1"/>
    </source>
</evidence>
<comment type="caution">
    <text evidence="2">The sequence shown here is derived from an EMBL/GenBank/DDBJ whole genome shotgun (WGS) entry which is preliminary data.</text>
</comment>
<dbReference type="RefSeq" id="WP_004024353.1">
    <property type="nucleotide sequence ID" value="NZ_AJPR01000011.1"/>
</dbReference>
<dbReference type="Proteomes" id="UP000003181">
    <property type="component" value="Unassembled WGS sequence"/>
</dbReference>
<protein>
    <recommendedName>
        <fullName evidence="4">Lipoprotein</fullName>
    </recommendedName>
</protein>
<accession>I5D5P0</accession>
<reference evidence="2 3" key="1">
    <citation type="journal article" date="2012" name="Appl. Environ. Microbiol.">
        <title>Emergence of Atypical Mycoplasma agalactiae Strains Harboring a New Prophage and Associated with an Alpine Wild Ungulate Mortality Episode.</title>
        <authorList>
            <person name="Tardy F."/>
            <person name="Baranowski E."/>
            <person name="Nouvel L.X."/>
            <person name="Mick V."/>
            <person name="Manso-Silvan L."/>
            <person name="Thiaucourt F."/>
            <person name="Thebault P."/>
            <person name="Breton M."/>
            <person name="Sirand-Pugnet P."/>
            <person name="Blanchard A."/>
            <person name="Garnier A."/>
            <person name="Gibert P."/>
            <person name="Game Y."/>
            <person name="Poumarat F."/>
            <person name="Citti C."/>
        </authorList>
    </citation>
    <scope>NUCLEOTIDE SEQUENCE [LARGE SCALE GENOMIC DNA]</scope>
    <source>
        <strain evidence="2 3">14628</strain>
    </source>
</reference>
<evidence type="ECO:0008006" key="4">
    <source>
        <dbReference type="Google" id="ProtNLM"/>
    </source>
</evidence>
<name>I5D5P0_MYCAA</name>
<feature type="compositionally biased region" description="Low complexity" evidence="1">
    <location>
        <begin position="122"/>
        <end position="131"/>
    </location>
</feature>
<gene>
    <name evidence="2" type="ORF">MAGb_6270</name>
</gene>
<proteinExistence type="predicted"/>
<dbReference type="EMBL" id="AJPR01000011">
    <property type="protein sequence ID" value="EIN14999.1"/>
    <property type="molecule type" value="Genomic_DNA"/>
</dbReference>
<dbReference type="AlphaFoldDB" id="I5D5P0"/>
<dbReference type="OrthoDB" id="398432at2"/>
<dbReference type="PATRIC" id="fig|1110504.5.peg.621"/>
<evidence type="ECO:0000313" key="3">
    <source>
        <dbReference type="Proteomes" id="UP000003181"/>
    </source>
</evidence>
<evidence type="ECO:0000256" key="1">
    <source>
        <dbReference type="SAM" id="MobiDB-lite"/>
    </source>
</evidence>
<dbReference type="PROSITE" id="PS51257">
    <property type="entry name" value="PROKAR_LIPOPROTEIN"/>
    <property type="match status" value="1"/>
</dbReference>
<organism evidence="2 3">
    <name type="scientific">Mycoplasmopsis agalactiae 14628</name>
    <dbReference type="NCBI Taxonomy" id="1110504"/>
    <lineage>
        <taxon>Bacteria</taxon>
        <taxon>Bacillati</taxon>
        <taxon>Mycoplasmatota</taxon>
        <taxon>Mycoplasmoidales</taxon>
        <taxon>Metamycoplasmataceae</taxon>
        <taxon>Mycoplasmopsis</taxon>
    </lineage>
</organism>
<feature type="region of interest" description="Disordered" evidence="1">
    <location>
        <begin position="122"/>
        <end position="141"/>
    </location>
</feature>
<dbReference type="NCBIfam" id="NF045970">
    <property type="entry name" value="MAG1890_fam_LP"/>
    <property type="match status" value="1"/>
</dbReference>
<sequence>MKKMSTKIPLFSKLALKTGIFITPLLISASCYVANEKNYNISLDIENKSSKLSSDVTLHNITQHAKITKPEHINLEFISVTQKNNTLEVEYRIINKDKSKTLPKKVVISGFKDTFSSSSIINPNPISPFNDDNPEKEKKQSLSESYKLNKNKDLDEKYHKALKSSSDITGRLFNESWVDRTVKETDYKLNELTAYPYDLFTIDEDADKNALAQKLDNAINSTIRTKTPGAIALVRGLSRPKANYGWLDGLSINKTIDPKIRERINTHTGDPTIGFFFKQVEKGISVWWHGKKGDKKYILKWRLIKKDGKRGDKVYSQIIDLS</sequence>